<organism evidence="2 3">
    <name type="scientific">Megamonas hypermegale</name>
    <dbReference type="NCBI Taxonomy" id="158847"/>
    <lineage>
        <taxon>Bacteria</taxon>
        <taxon>Bacillati</taxon>
        <taxon>Bacillota</taxon>
        <taxon>Negativicutes</taxon>
        <taxon>Selenomonadales</taxon>
        <taxon>Selenomonadaceae</taxon>
        <taxon>Megamonas</taxon>
    </lineage>
</organism>
<reference evidence="2" key="1">
    <citation type="journal article" date="2021" name="PeerJ">
        <title>Extensive microbial diversity within the chicken gut microbiome revealed by metagenomics and culture.</title>
        <authorList>
            <person name="Gilroy R."/>
            <person name="Ravi A."/>
            <person name="Getino M."/>
            <person name="Pursley I."/>
            <person name="Horton D.L."/>
            <person name="Alikhan N.F."/>
            <person name="Baker D."/>
            <person name="Gharbi K."/>
            <person name="Hall N."/>
            <person name="Watson M."/>
            <person name="Adriaenssens E.M."/>
            <person name="Foster-Nyarko E."/>
            <person name="Jarju S."/>
            <person name="Secka A."/>
            <person name="Antonio M."/>
            <person name="Oren A."/>
            <person name="Chaudhuri R.R."/>
            <person name="La Ragione R."/>
            <person name="Hildebrand F."/>
            <person name="Pallen M.J."/>
        </authorList>
    </citation>
    <scope>NUCLEOTIDE SEQUENCE</scope>
    <source>
        <strain evidence="2">7318</strain>
    </source>
</reference>
<dbReference type="Proteomes" id="UP000780768">
    <property type="component" value="Unassembled WGS sequence"/>
</dbReference>
<evidence type="ECO:0000313" key="2">
    <source>
        <dbReference type="EMBL" id="HJF85309.1"/>
    </source>
</evidence>
<feature type="transmembrane region" description="Helical" evidence="1">
    <location>
        <begin position="5"/>
        <end position="22"/>
    </location>
</feature>
<evidence type="ECO:0000313" key="3">
    <source>
        <dbReference type="Proteomes" id="UP000780768"/>
    </source>
</evidence>
<feature type="transmembrane region" description="Helical" evidence="1">
    <location>
        <begin position="89"/>
        <end position="108"/>
    </location>
</feature>
<dbReference type="RefSeq" id="WP_289547490.1">
    <property type="nucleotide sequence ID" value="NZ_CALXYC010000006.1"/>
</dbReference>
<sequence length="160" mass="18372">MNKKIFLLLLIVIFLIILNYYNYFTVALIIYSLTLLEFGSGFFLLFSSQPSVHNKILSFYRKISFINDDYAKALAKNFQPARKLFGKELMLNAIFVFSLSIDFLLRLLPLSEVLQENKTSIALAVKLPVLIFYIPASIYISAKVKKLSSDKISDDSPWKL</sequence>
<dbReference type="EMBL" id="DYVR01000180">
    <property type="protein sequence ID" value="HJF85309.1"/>
    <property type="molecule type" value="Genomic_DNA"/>
</dbReference>
<name>A0A921HNE5_9FIRM</name>
<feature type="transmembrane region" description="Helical" evidence="1">
    <location>
        <begin position="120"/>
        <end position="142"/>
    </location>
</feature>
<keyword evidence="1" id="KW-1133">Transmembrane helix</keyword>
<proteinExistence type="predicted"/>
<gene>
    <name evidence="2" type="ORF">K8V65_06600</name>
</gene>
<accession>A0A921HNE5</accession>
<keyword evidence="1" id="KW-0472">Membrane</keyword>
<dbReference type="AlphaFoldDB" id="A0A921HNE5"/>
<protein>
    <submittedName>
        <fullName evidence="2">Uncharacterized protein</fullName>
    </submittedName>
</protein>
<comment type="caution">
    <text evidence="2">The sequence shown here is derived from an EMBL/GenBank/DDBJ whole genome shotgun (WGS) entry which is preliminary data.</text>
</comment>
<feature type="transmembrane region" description="Helical" evidence="1">
    <location>
        <begin position="28"/>
        <end position="46"/>
    </location>
</feature>
<reference evidence="2" key="2">
    <citation type="submission" date="2021-09" db="EMBL/GenBank/DDBJ databases">
        <authorList>
            <person name="Gilroy R."/>
        </authorList>
    </citation>
    <scope>NUCLEOTIDE SEQUENCE</scope>
    <source>
        <strain evidence="2">7318</strain>
    </source>
</reference>
<keyword evidence="1" id="KW-0812">Transmembrane</keyword>
<evidence type="ECO:0000256" key="1">
    <source>
        <dbReference type="SAM" id="Phobius"/>
    </source>
</evidence>